<accession>A0AAD7UCA3</accession>
<protein>
    <recommendedName>
        <fullName evidence="7">Ankyrin repeat domain-containing protein</fullName>
    </recommendedName>
</protein>
<evidence type="ECO:0000256" key="1">
    <source>
        <dbReference type="ARBA" id="ARBA00022737"/>
    </source>
</evidence>
<dbReference type="AlphaFoldDB" id="A0AAD7UCA3"/>
<dbReference type="SMART" id="SM00248">
    <property type="entry name" value="ANK"/>
    <property type="match status" value="3"/>
</dbReference>
<reference evidence="5" key="1">
    <citation type="submission" date="2023-01" db="EMBL/GenBank/DDBJ databases">
        <title>Metagenome sequencing of chrysophaentin producing Chrysophaeum taylorii.</title>
        <authorList>
            <person name="Davison J."/>
            <person name="Bewley C."/>
        </authorList>
    </citation>
    <scope>NUCLEOTIDE SEQUENCE</scope>
    <source>
        <strain evidence="5">NIES-1699</strain>
    </source>
</reference>
<evidence type="ECO:0000256" key="2">
    <source>
        <dbReference type="ARBA" id="ARBA00023043"/>
    </source>
</evidence>
<evidence type="ECO:0008006" key="7">
    <source>
        <dbReference type="Google" id="ProtNLM"/>
    </source>
</evidence>
<dbReference type="PANTHER" id="PTHR24198">
    <property type="entry name" value="ANKYRIN REPEAT AND PROTEIN KINASE DOMAIN-CONTAINING PROTEIN"/>
    <property type="match status" value="1"/>
</dbReference>
<dbReference type="SUPFAM" id="SSF48403">
    <property type="entry name" value="Ankyrin repeat"/>
    <property type="match status" value="1"/>
</dbReference>
<keyword evidence="4" id="KW-0732">Signal</keyword>
<evidence type="ECO:0000313" key="6">
    <source>
        <dbReference type="Proteomes" id="UP001230188"/>
    </source>
</evidence>
<name>A0AAD7UCA3_9STRA</name>
<evidence type="ECO:0000256" key="4">
    <source>
        <dbReference type="SAM" id="SignalP"/>
    </source>
</evidence>
<dbReference type="PANTHER" id="PTHR24198:SF194">
    <property type="entry name" value="INVERSIN-A"/>
    <property type="match status" value="1"/>
</dbReference>
<dbReference type="InterPro" id="IPR036770">
    <property type="entry name" value="Ankyrin_rpt-contain_sf"/>
</dbReference>
<dbReference type="Gene3D" id="1.25.40.20">
    <property type="entry name" value="Ankyrin repeat-containing domain"/>
    <property type="match status" value="1"/>
</dbReference>
<keyword evidence="6" id="KW-1185">Reference proteome</keyword>
<dbReference type="Proteomes" id="UP001230188">
    <property type="component" value="Unassembled WGS sequence"/>
</dbReference>
<evidence type="ECO:0000256" key="3">
    <source>
        <dbReference type="PROSITE-ProRule" id="PRU00023"/>
    </source>
</evidence>
<feature type="chain" id="PRO_5042137948" description="Ankyrin repeat domain-containing protein" evidence="4">
    <location>
        <begin position="27"/>
        <end position="251"/>
    </location>
</feature>
<dbReference type="EMBL" id="JAQMWT010000453">
    <property type="protein sequence ID" value="KAJ8601103.1"/>
    <property type="molecule type" value="Genomic_DNA"/>
</dbReference>
<keyword evidence="1" id="KW-0677">Repeat</keyword>
<evidence type="ECO:0000313" key="5">
    <source>
        <dbReference type="EMBL" id="KAJ8601103.1"/>
    </source>
</evidence>
<feature type="repeat" description="ANK" evidence="3">
    <location>
        <begin position="131"/>
        <end position="163"/>
    </location>
</feature>
<dbReference type="PROSITE" id="PS50088">
    <property type="entry name" value="ANK_REPEAT"/>
    <property type="match status" value="1"/>
</dbReference>
<dbReference type="Pfam" id="PF12796">
    <property type="entry name" value="Ank_2"/>
    <property type="match status" value="1"/>
</dbReference>
<feature type="signal peptide" evidence="4">
    <location>
        <begin position="1"/>
        <end position="26"/>
    </location>
</feature>
<gene>
    <name evidence="5" type="ORF">CTAYLR_007829</name>
</gene>
<sequence length="251" mass="27921">MKSASWIWLCSTLESWVLTFLESVAATVSVRCVCRRLARVIAGGSVCRGIAHRFALALPAGGRRRRTRLNDKPLRALGDAAHRQRAVEKAHNDREVWRLWLEFHEHDPAARVTRLVRASPSIAFHRLKFFEDRTLSMLAAWQGRRRSLQVLIDAGADPDAADARNFSPLLFAAWAGRARVVRYLLGIIPGVDLERQGEPPKTSSCGGRGSKTALEWAARKGYPHIIRALVAASRANKNLSPEPFPPPPKSN</sequence>
<proteinExistence type="predicted"/>
<comment type="caution">
    <text evidence="5">The sequence shown here is derived from an EMBL/GenBank/DDBJ whole genome shotgun (WGS) entry which is preliminary data.</text>
</comment>
<keyword evidence="2 3" id="KW-0040">ANK repeat</keyword>
<organism evidence="5 6">
    <name type="scientific">Chrysophaeum taylorii</name>
    <dbReference type="NCBI Taxonomy" id="2483200"/>
    <lineage>
        <taxon>Eukaryota</taxon>
        <taxon>Sar</taxon>
        <taxon>Stramenopiles</taxon>
        <taxon>Ochrophyta</taxon>
        <taxon>Pelagophyceae</taxon>
        <taxon>Pelagomonadales</taxon>
        <taxon>Pelagomonadaceae</taxon>
        <taxon>Chrysophaeum</taxon>
    </lineage>
</organism>
<dbReference type="InterPro" id="IPR002110">
    <property type="entry name" value="Ankyrin_rpt"/>
</dbReference>